<name>A0A9D7JXZ8_9PROT</name>
<dbReference type="CDD" id="cd00038">
    <property type="entry name" value="CAP_ED"/>
    <property type="match status" value="1"/>
</dbReference>
<dbReference type="EMBL" id="JADJUC010000001">
    <property type="protein sequence ID" value="MBK8522830.1"/>
    <property type="molecule type" value="Genomic_DNA"/>
</dbReference>
<dbReference type="GO" id="GO:0003700">
    <property type="term" value="F:DNA-binding transcription factor activity"/>
    <property type="evidence" value="ECO:0007669"/>
    <property type="project" value="TreeGrafter"/>
</dbReference>
<evidence type="ECO:0000313" key="2">
    <source>
        <dbReference type="EMBL" id="MBK8522830.1"/>
    </source>
</evidence>
<proteinExistence type="predicted"/>
<dbReference type="PROSITE" id="PS50042">
    <property type="entry name" value="CNMP_BINDING_3"/>
    <property type="match status" value="1"/>
</dbReference>
<gene>
    <name evidence="2" type="ORF">IPL58_01050</name>
</gene>
<sequence>MIPIDLFTHNAETHHVDAGDYLFREGDPGGLMYVLNTGSAAVLVGDRVVETLAHGSIVGEMSLVSPGPHSASVRAISECSFVAVDEKRFHFLVQQTPFFATRVMRVMAERLRATDALLRQG</sequence>
<dbReference type="InterPro" id="IPR018490">
    <property type="entry name" value="cNMP-bd_dom_sf"/>
</dbReference>
<dbReference type="PANTHER" id="PTHR24567">
    <property type="entry name" value="CRP FAMILY TRANSCRIPTIONAL REGULATORY PROTEIN"/>
    <property type="match status" value="1"/>
</dbReference>
<reference evidence="2" key="1">
    <citation type="submission" date="2020-10" db="EMBL/GenBank/DDBJ databases">
        <title>Connecting structure to function with the recovery of over 1000 high-quality activated sludge metagenome-assembled genomes encoding full-length rRNA genes using long-read sequencing.</title>
        <authorList>
            <person name="Singleton C.M."/>
            <person name="Petriglieri F."/>
            <person name="Kristensen J.M."/>
            <person name="Kirkegaard R.H."/>
            <person name="Michaelsen T.Y."/>
            <person name="Andersen M.H."/>
            <person name="Karst S.M."/>
            <person name="Dueholm M.S."/>
            <person name="Nielsen P.H."/>
            <person name="Albertsen M."/>
        </authorList>
    </citation>
    <scope>NUCLEOTIDE SEQUENCE</scope>
    <source>
        <strain evidence="2">Hirt_18-Q3-R61-65_BATAC.395</strain>
    </source>
</reference>
<dbReference type="GO" id="GO:0005829">
    <property type="term" value="C:cytosol"/>
    <property type="evidence" value="ECO:0007669"/>
    <property type="project" value="TreeGrafter"/>
</dbReference>
<protein>
    <submittedName>
        <fullName evidence="2">Cyclic nucleotide-binding domain-containing protein</fullName>
    </submittedName>
</protein>
<dbReference type="SUPFAM" id="SSF51206">
    <property type="entry name" value="cAMP-binding domain-like"/>
    <property type="match status" value="1"/>
</dbReference>
<dbReference type="InterPro" id="IPR014710">
    <property type="entry name" value="RmlC-like_jellyroll"/>
</dbReference>
<dbReference type="AlphaFoldDB" id="A0A9D7JXZ8"/>
<evidence type="ECO:0000259" key="1">
    <source>
        <dbReference type="PROSITE" id="PS50042"/>
    </source>
</evidence>
<evidence type="ECO:0000313" key="3">
    <source>
        <dbReference type="Proteomes" id="UP000886689"/>
    </source>
</evidence>
<organism evidence="2 3">
    <name type="scientific">Candidatus Proximibacter danicus</name>
    <dbReference type="NCBI Taxonomy" id="2954365"/>
    <lineage>
        <taxon>Bacteria</taxon>
        <taxon>Pseudomonadati</taxon>
        <taxon>Pseudomonadota</taxon>
        <taxon>Betaproteobacteria</taxon>
        <taxon>Candidatus Proximibacter</taxon>
    </lineage>
</organism>
<feature type="domain" description="Cyclic nucleotide-binding" evidence="1">
    <location>
        <begin position="12"/>
        <end position="110"/>
    </location>
</feature>
<comment type="caution">
    <text evidence="2">The sequence shown here is derived from an EMBL/GenBank/DDBJ whole genome shotgun (WGS) entry which is preliminary data.</text>
</comment>
<dbReference type="Gene3D" id="2.60.120.10">
    <property type="entry name" value="Jelly Rolls"/>
    <property type="match status" value="1"/>
</dbReference>
<dbReference type="Pfam" id="PF00027">
    <property type="entry name" value="cNMP_binding"/>
    <property type="match status" value="1"/>
</dbReference>
<dbReference type="Proteomes" id="UP000886689">
    <property type="component" value="Unassembled WGS sequence"/>
</dbReference>
<dbReference type="SMART" id="SM00100">
    <property type="entry name" value="cNMP"/>
    <property type="match status" value="1"/>
</dbReference>
<dbReference type="InterPro" id="IPR000595">
    <property type="entry name" value="cNMP-bd_dom"/>
</dbReference>
<accession>A0A9D7JXZ8</accession>
<dbReference type="PANTHER" id="PTHR24567:SF74">
    <property type="entry name" value="HTH-TYPE TRANSCRIPTIONAL REGULATOR ARCR"/>
    <property type="match status" value="1"/>
</dbReference>
<dbReference type="InterPro" id="IPR050397">
    <property type="entry name" value="Env_Response_Regulators"/>
</dbReference>